<dbReference type="InterPro" id="IPR012171">
    <property type="entry name" value="Fatty_acid_desaturase"/>
</dbReference>
<protein>
    <recommendedName>
        <fullName evidence="3">Cytochrome b5 heme-binding domain-containing protein</fullName>
    </recommendedName>
</protein>
<dbReference type="InterPro" id="IPR005804">
    <property type="entry name" value="FA_desaturase_dom"/>
</dbReference>
<dbReference type="SMART" id="SM01117">
    <property type="entry name" value="Cyt-b5"/>
    <property type="match status" value="1"/>
</dbReference>
<feature type="region of interest" description="Disordered" evidence="1">
    <location>
        <begin position="493"/>
        <end position="637"/>
    </location>
</feature>
<dbReference type="SUPFAM" id="SSF55856">
    <property type="entry name" value="Cytochrome b5-like heme/steroid binding domain"/>
    <property type="match status" value="1"/>
</dbReference>
<proteinExistence type="predicted"/>
<dbReference type="PROSITE" id="PS50255">
    <property type="entry name" value="CYTOCHROME_B5_2"/>
    <property type="match status" value="1"/>
</dbReference>
<dbReference type="Pfam" id="PF00173">
    <property type="entry name" value="Cyt-b5"/>
    <property type="match status" value="1"/>
</dbReference>
<sequence>MCNPAPPAAPRPSPLALWVCAASCALVAALWGSFALQDSPASPSSELHSWKVPLLLSLFYLLSLPAGSWLLSPSRAAKSAVAAAAATTVKQAKKNGEALVYSMSNLSQHAHPSTSPSGQLLAAVHGEVLDLTGFAATHPGGDLIYLAGGKDATALWETYHPACAPGTPRGKRMASLVGSLKVGELSDPPGSFYDWSSPFYPTLKRRAVAALREKNLPLRGGDGSIHAKALLLLSAFWLGLYLMCVLRPLPLAFLASCCMGAAASFVGTCIQHDGSHGSFSSSRFLNKLAGWTLDMIGASAFTWEIQHMLGHHPYTNLLDAGERGGTPESEDQMGFIKSVIDHVNKGGDAQDIERGYKELKEAGAFEEGGGDDDEGEVEEVSPTGVFKYAESDAEDVMSSDDDFEKPAKVAKKAEHGIPKKGTVVRLRFPTTSQPRLSGSAAGDADVWGCKVVSKVERREGVRAVKVQSLQDDNASWEEWVPVADWQNRLVASGEKGMAGPRGDRGGPLVPTKGGRSPKMLPRPQEWASRSGSGGGSGGTENRGWAGNRGAGGVGGVTTTTTTTTTSAAQPPNPYNPYARPPPAPAPAAAQPNPYLGGAGGGGAAPSNPYAKPNPVGPPKPNPVGPPKSKVLTAEQQRIIAEKKARAKELFAAKQRS</sequence>
<keyword evidence="2" id="KW-0812">Transmembrane</keyword>
<name>A0ABQ6MBH0_9STRA</name>
<feature type="transmembrane region" description="Helical" evidence="2">
    <location>
        <begin position="51"/>
        <end position="71"/>
    </location>
</feature>
<dbReference type="Proteomes" id="UP001165060">
    <property type="component" value="Unassembled WGS sequence"/>
</dbReference>
<dbReference type="PANTHER" id="PTHR19353:SF19">
    <property type="entry name" value="DELTA(5) FATTY ACID DESATURASE C-RELATED"/>
    <property type="match status" value="1"/>
</dbReference>
<dbReference type="Gene3D" id="3.10.120.10">
    <property type="entry name" value="Cytochrome b5-like heme/steroid binding domain"/>
    <property type="match status" value="1"/>
</dbReference>
<dbReference type="InterPro" id="IPR036400">
    <property type="entry name" value="Cyt_B5-like_heme/steroid_sf"/>
</dbReference>
<dbReference type="InterPro" id="IPR001199">
    <property type="entry name" value="Cyt_B5-like_heme/steroid-bd"/>
</dbReference>
<feature type="transmembrane region" description="Helical" evidence="2">
    <location>
        <begin position="229"/>
        <end position="249"/>
    </location>
</feature>
<feature type="compositionally biased region" description="Gly residues" evidence="1">
    <location>
        <begin position="531"/>
        <end position="555"/>
    </location>
</feature>
<evidence type="ECO:0000256" key="1">
    <source>
        <dbReference type="SAM" id="MobiDB-lite"/>
    </source>
</evidence>
<keyword evidence="5" id="KW-1185">Reference proteome</keyword>
<keyword evidence="2" id="KW-0472">Membrane</keyword>
<gene>
    <name evidence="4" type="ORF">TeGR_g11390</name>
</gene>
<organism evidence="4 5">
    <name type="scientific">Tetraparma gracilis</name>
    <dbReference type="NCBI Taxonomy" id="2962635"/>
    <lineage>
        <taxon>Eukaryota</taxon>
        <taxon>Sar</taxon>
        <taxon>Stramenopiles</taxon>
        <taxon>Ochrophyta</taxon>
        <taxon>Bolidophyceae</taxon>
        <taxon>Parmales</taxon>
        <taxon>Triparmaceae</taxon>
        <taxon>Tetraparma</taxon>
    </lineage>
</organism>
<dbReference type="Pfam" id="PF00487">
    <property type="entry name" value="FA_desaturase"/>
    <property type="match status" value="1"/>
</dbReference>
<dbReference type="PANTHER" id="PTHR19353">
    <property type="entry name" value="FATTY ACID DESATURASE 2"/>
    <property type="match status" value="1"/>
</dbReference>
<evidence type="ECO:0000259" key="3">
    <source>
        <dbReference type="PROSITE" id="PS50255"/>
    </source>
</evidence>
<feature type="compositionally biased region" description="Low complexity" evidence="1">
    <location>
        <begin position="556"/>
        <end position="569"/>
    </location>
</feature>
<feature type="domain" description="Cytochrome b5 heme-binding" evidence="3">
    <location>
        <begin position="98"/>
        <end position="186"/>
    </location>
</feature>
<evidence type="ECO:0000313" key="4">
    <source>
        <dbReference type="EMBL" id="GMI23018.1"/>
    </source>
</evidence>
<feature type="compositionally biased region" description="Pro residues" evidence="1">
    <location>
        <begin position="570"/>
        <end position="585"/>
    </location>
</feature>
<feature type="compositionally biased region" description="Pro residues" evidence="1">
    <location>
        <begin position="614"/>
        <end position="625"/>
    </location>
</feature>
<evidence type="ECO:0000256" key="2">
    <source>
        <dbReference type="SAM" id="Phobius"/>
    </source>
</evidence>
<accession>A0ABQ6MBH0</accession>
<evidence type="ECO:0000313" key="5">
    <source>
        <dbReference type="Proteomes" id="UP001165060"/>
    </source>
</evidence>
<reference evidence="4 5" key="1">
    <citation type="journal article" date="2023" name="Commun. Biol.">
        <title>Genome analysis of Parmales, the sister group of diatoms, reveals the evolutionary specialization of diatoms from phago-mixotrophs to photoautotrophs.</title>
        <authorList>
            <person name="Ban H."/>
            <person name="Sato S."/>
            <person name="Yoshikawa S."/>
            <person name="Yamada K."/>
            <person name="Nakamura Y."/>
            <person name="Ichinomiya M."/>
            <person name="Sato N."/>
            <person name="Blanc-Mathieu R."/>
            <person name="Endo H."/>
            <person name="Kuwata A."/>
            <person name="Ogata H."/>
        </authorList>
    </citation>
    <scope>NUCLEOTIDE SEQUENCE [LARGE SCALE GENOMIC DNA]</scope>
</reference>
<keyword evidence="2" id="KW-1133">Transmembrane helix</keyword>
<comment type="caution">
    <text evidence="4">The sequence shown here is derived from an EMBL/GenBank/DDBJ whole genome shotgun (WGS) entry which is preliminary data.</text>
</comment>
<dbReference type="EMBL" id="BRYB01000112">
    <property type="protein sequence ID" value="GMI23018.1"/>
    <property type="molecule type" value="Genomic_DNA"/>
</dbReference>